<dbReference type="GeneID" id="110783571"/>
<dbReference type="RefSeq" id="XP_021843620.2">
    <property type="nucleotide sequence ID" value="XM_021987928.2"/>
</dbReference>
<sequence>MESWVNTLVKDIKGKVGFSGPLSTSTTTRTTLFSLLSQESEVVDVPQKSDTSYDYFPSSLSPPELRLLIQYVLQMRLINPNHDLNNILGRLLFMEHLASENASSTPSLEFDMSKTGHACIAASLGERAWPPMEGYSFLCWFQCKGLKSQRTEHQGTMKLRLFSVSSTDSGNTFGEEIFLQEDGVLTLATNSTLLYSSCSLELEEGKWYHLAIVQSNRDDVAAEHFSGTVHIYLNGKRSDTAELAYTPVLVERELQVTIGTPENHASVSDLQWRLRSCYIFQEPLSPDFIHFMYMLVRGNTILLQGSDNSHSVFNEDGGGERNSVLDSSSDTGIEGLDTDEKVGRPEADGSKTIWDVEMLEKTWLQLWGKKLLCAFNASRIEALPASQTLTLLNLVDPLSTAVPSTGIAHFAHLYGDISICRRCIIGNVICPVTGIAVILAVIESAETRNMLHIALTIFASSLNLNPHMAQQMKACKGYQLLSLFLHKKIAFFDIQCLEILFKIAVSEDPLKLMDSQTIMPSSMDIHGNMHELSENGETSNHDDEYSDDTRASLSISGAISDADIIEHVLLDWALWVTSPVSIQLEILNFFENLTSAYKFKDHNLTILRERNIVQHFLAALQRDDIEVVILEKLVVLLTVILEHKFLESELESVTSFVLTTFEPFEVKPFQVKRERKSKRVILRNILLESLIDLQVTITSEELLENWHKIVSSKLITYFLDKAVHPTTIVWIITLLGLCFTSSPLFALKFGNNGGYQVLARVLPSFPDFLDIYYTLFCLIFGKPIYPKLPEVGIQDFEVLMLSNQEFVDLKFSNLLDSVVVMVKYIFDQLKIQPSLAQQDLSISQASDVNVDLAVGNLDIIEEIVGEEASRQNANTASLLGLEASATNATSILRLMANLAKISPSFSNICERTEFLESCVDLYFSIVRAYMAVKLVKEPNILTISTNCSILSSEEDGYPSPKSDSHITLSTEDSSFLTTSHLMLEIDNSGCSGEPYSVGSTAILDLIAEVLSETLIGDVNAVTTMENLLWSVPLYLDSDSVLTFQELCFSRVMNYLERRLLYSDDRNSKKLDKNNLWSNLGSFCNLIVDCVYMGVFPRPSSVLKVLEFCFLMLHSAKKDCQIEESSPLPWTGLLSILRGSTPADVILKSTNRMVLYCFLPFFLASLSGSGLQMLVQDPVFSGRVGSGFDRSSPRIISQEETRVDVCVVLELIHAHKEIIFHHSNVDIDLYSSLCINLISFVSNQQITDAGNLSLSILKFLLVHCRVSLENVLISKPDQSKRFDVLNGGLDKLLTENSSTFMKWFQTSENEINHVLQQFAGIRWEKFIAESAKFRREKFELLEDQWTTKMGRKAENGTKLDLMYQDQCVEQRATLAVMQNEARNESDVGFQKKQELVVHAESEWRSWFGQLGHEHKVELITSLAWEDYWPL</sequence>
<keyword evidence="3" id="KW-1185">Reference proteome</keyword>
<dbReference type="InterPro" id="IPR013320">
    <property type="entry name" value="ConA-like_dom_sf"/>
</dbReference>
<accession>A0A9R0I7H3</accession>
<evidence type="ECO:0000256" key="2">
    <source>
        <dbReference type="SAM" id="MobiDB-lite"/>
    </source>
</evidence>
<feature type="region of interest" description="Disordered" evidence="2">
    <location>
        <begin position="529"/>
        <end position="548"/>
    </location>
</feature>
<dbReference type="Proteomes" id="UP000813463">
    <property type="component" value="Chromosome 5"/>
</dbReference>
<keyword evidence="1" id="KW-0853">WD repeat</keyword>
<feature type="region of interest" description="Disordered" evidence="2">
    <location>
        <begin position="313"/>
        <end position="347"/>
    </location>
</feature>
<dbReference type="Gene3D" id="2.60.120.200">
    <property type="match status" value="1"/>
</dbReference>
<protein>
    <submittedName>
        <fullName evidence="4">Protein SPIRRIG</fullName>
    </submittedName>
</protein>
<reference evidence="4" key="2">
    <citation type="submission" date="2025-08" db="UniProtKB">
        <authorList>
            <consortium name="RefSeq"/>
        </authorList>
    </citation>
    <scope>IDENTIFICATION</scope>
    <source>
        <tissue evidence="4">Leaf</tissue>
    </source>
</reference>
<dbReference type="PANTHER" id="PTHR46108">
    <property type="entry name" value="BLUE CHEESE"/>
    <property type="match status" value="1"/>
</dbReference>
<dbReference type="KEGG" id="soe:110783571"/>
<dbReference type="SUPFAM" id="SSF49899">
    <property type="entry name" value="Concanavalin A-like lectins/glucanases"/>
    <property type="match status" value="1"/>
</dbReference>
<name>A0A9R0I7H3_SPIOL</name>
<proteinExistence type="predicted"/>
<gene>
    <name evidence="4" type="primary">LOC110783571</name>
</gene>
<dbReference type="InterPro" id="IPR051944">
    <property type="entry name" value="BEACH_domain_protein"/>
</dbReference>
<evidence type="ECO:0000313" key="3">
    <source>
        <dbReference type="Proteomes" id="UP000813463"/>
    </source>
</evidence>
<organism evidence="3 4">
    <name type="scientific">Spinacia oleracea</name>
    <name type="common">Spinach</name>
    <dbReference type="NCBI Taxonomy" id="3562"/>
    <lineage>
        <taxon>Eukaryota</taxon>
        <taxon>Viridiplantae</taxon>
        <taxon>Streptophyta</taxon>
        <taxon>Embryophyta</taxon>
        <taxon>Tracheophyta</taxon>
        <taxon>Spermatophyta</taxon>
        <taxon>Magnoliopsida</taxon>
        <taxon>eudicotyledons</taxon>
        <taxon>Gunneridae</taxon>
        <taxon>Pentapetalae</taxon>
        <taxon>Caryophyllales</taxon>
        <taxon>Chenopodiaceae</taxon>
        <taxon>Chenopodioideae</taxon>
        <taxon>Anserineae</taxon>
        <taxon>Spinacia</taxon>
    </lineage>
</organism>
<evidence type="ECO:0000313" key="4">
    <source>
        <dbReference type="RefSeq" id="XP_021843620.2"/>
    </source>
</evidence>
<feature type="compositionally biased region" description="Basic and acidic residues" evidence="2">
    <location>
        <begin position="338"/>
        <end position="347"/>
    </location>
</feature>
<dbReference type="PANTHER" id="PTHR46108:SF4">
    <property type="entry name" value="BLUE CHEESE"/>
    <property type="match status" value="1"/>
</dbReference>
<evidence type="ECO:0000256" key="1">
    <source>
        <dbReference type="ARBA" id="ARBA00022574"/>
    </source>
</evidence>
<reference evidence="3" key="1">
    <citation type="journal article" date="2021" name="Nat. Commun.">
        <title>Genomic analyses provide insights into spinach domestication and the genetic basis of agronomic traits.</title>
        <authorList>
            <person name="Cai X."/>
            <person name="Sun X."/>
            <person name="Xu C."/>
            <person name="Sun H."/>
            <person name="Wang X."/>
            <person name="Ge C."/>
            <person name="Zhang Z."/>
            <person name="Wang Q."/>
            <person name="Fei Z."/>
            <person name="Jiao C."/>
            <person name="Wang Q."/>
        </authorList>
    </citation>
    <scope>NUCLEOTIDE SEQUENCE [LARGE SCALE GENOMIC DNA]</scope>
    <source>
        <strain evidence="3">cv. Varoflay</strain>
    </source>
</reference>